<dbReference type="PROSITE" id="PS00758">
    <property type="entry name" value="ARGE_DAPE_CPG2_1"/>
    <property type="match status" value="1"/>
</dbReference>
<feature type="active site" description="Proton acceptor" evidence="5">
    <location>
        <position position="149"/>
    </location>
</feature>
<evidence type="ECO:0000256" key="2">
    <source>
        <dbReference type="ARBA" id="ARBA00022723"/>
    </source>
</evidence>
<evidence type="ECO:0000256" key="1">
    <source>
        <dbReference type="ARBA" id="ARBA00001947"/>
    </source>
</evidence>
<name>A0A8A1UHD5_STRR1</name>
<gene>
    <name evidence="7" type="ORF">SRIM_001645</name>
</gene>
<reference evidence="7" key="1">
    <citation type="submission" date="2012-12" db="EMBL/GenBank/DDBJ databases">
        <authorList>
            <person name="Pethick F.E."/>
            <person name="MacFadyen A.C."/>
            <person name="Tang Z."/>
            <person name="Sangal V."/>
            <person name="Tze-Tze L."/>
            <person name="Chu J."/>
            <person name="Guo M."/>
            <person name="Kirby R."/>
            <person name="Hoskisson P.A."/>
            <person name="Herron P.R."/>
            <person name="Hunter I.S."/>
        </authorList>
    </citation>
    <scope>NUCLEOTIDE SEQUENCE</scope>
    <source>
        <strain evidence="7">ATCC 10970</strain>
    </source>
</reference>
<evidence type="ECO:0000313" key="8">
    <source>
        <dbReference type="Proteomes" id="UP000011074"/>
    </source>
</evidence>
<evidence type="ECO:0000256" key="5">
    <source>
        <dbReference type="PIRSR" id="PIRSR037238-1"/>
    </source>
</evidence>
<dbReference type="InterPro" id="IPR001261">
    <property type="entry name" value="ArgE/DapE_CS"/>
</dbReference>
<sequence length="396" mass="40539">MTSHKAPHLHSDPNSDPDTAFDVDAMLADLRTLVEIESPSRDRDALAASARTVAAVLEKRLGGQATLIESAAGPHVHWSGGGDPNVLILGHHDTVFPLGTLARRPFRAENGRATGPGVFDMLGGLVQAVHAVASLADRSGVEFLVSADEEVGSHSSRSLIEERARACGAVLVVEGAGEGGALKTGRKGCGTFHVTVTGRASHAGLEPAAGVNALVEAAHQVLDIAALGRPGIGTTVTPTVASAGTLDNVVPAEATITVDVRVETADEKDRVESAFAALSPHLDQAEITVRGGIGRPPMPESASAELFALAQRLLPGVEGVAVGGGSDGNFTAALGVPTLDGLGAVGSGAHADHEYVVIEAMPERARLVAGLVEAIRSVRGGRDQERSDPEARPLDA</sequence>
<dbReference type="InterPro" id="IPR036264">
    <property type="entry name" value="Bact_exopeptidase_dim_dom"/>
</dbReference>
<evidence type="ECO:0000256" key="4">
    <source>
        <dbReference type="ARBA" id="ARBA00022833"/>
    </source>
</evidence>
<dbReference type="EMBL" id="CP048261">
    <property type="protein sequence ID" value="QST79051.1"/>
    <property type="molecule type" value="Genomic_DNA"/>
</dbReference>
<dbReference type="SUPFAM" id="SSF53187">
    <property type="entry name" value="Zn-dependent exopeptidases"/>
    <property type="match status" value="1"/>
</dbReference>
<dbReference type="InterPro" id="IPR017150">
    <property type="entry name" value="Pept_M20_glutamate_carboxypep"/>
</dbReference>
<protein>
    <submittedName>
        <fullName evidence="7">M20 family metallopeptidase</fullName>
    </submittedName>
</protein>
<dbReference type="PANTHER" id="PTHR43808:SF9">
    <property type="entry name" value="BLL0789 PROTEIN"/>
    <property type="match status" value="1"/>
</dbReference>
<dbReference type="PANTHER" id="PTHR43808">
    <property type="entry name" value="ACETYLORNITHINE DEACETYLASE"/>
    <property type="match status" value="1"/>
</dbReference>
<dbReference type="GO" id="GO:0046872">
    <property type="term" value="F:metal ion binding"/>
    <property type="evidence" value="ECO:0007669"/>
    <property type="project" value="UniProtKB-KW"/>
</dbReference>
<accession>A0A8A1UHD5</accession>
<comment type="cofactor">
    <cofactor evidence="1">
        <name>Zn(2+)</name>
        <dbReference type="ChEBI" id="CHEBI:29105"/>
    </cofactor>
</comment>
<dbReference type="GO" id="GO:0016787">
    <property type="term" value="F:hydrolase activity"/>
    <property type="evidence" value="ECO:0007669"/>
    <property type="project" value="UniProtKB-KW"/>
</dbReference>
<dbReference type="PIRSF" id="PIRSF037238">
    <property type="entry name" value="Carboxypeptidase_G2"/>
    <property type="match status" value="1"/>
</dbReference>
<dbReference type="Proteomes" id="UP000011074">
    <property type="component" value="Chromosome"/>
</dbReference>
<reference evidence="7" key="2">
    <citation type="submission" date="2020-01" db="EMBL/GenBank/DDBJ databases">
        <authorList>
            <person name="Algora L."/>
            <person name="Schniete J.K."/>
            <person name="MacFadyen A."/>
            <person name="Hoskisson P.A."/>
            <person name="Hunter I.S."/>
            <person name="Herron P.R."/>
        </authorList>
    </citation>
    <scope>NUCLEOTIDE SEQUENCE</scope>
    <source>
        <strain evidence="7">ATCC 10970</strain>
    </source>
</reference>
<proteinExistence type="predicted"/>
<keyword evidence="2" id="KW-0479">Metal-binding</keyword>
<feature type="domain" description="Peptidase M20 dimerisation" evidence="6">
    <location>
        <begin position="184"/>
        <end position="278"/>
    </location>
</feature>
<keyword evidence="4" id="KW-0862">Zinc</keyword>
<evidence type="ECO:0000256" key="3">
    <source>
        <dbReference type="ARBA" id="ARBA00022801"/>
    </source>
</evidence>
<dbReference type="InterPro" id="IPR011650">
    <property type="entry name" value="Peptidase_M20_dimer"/>
</dbReference>
<dbReference type="Pfam" id="PF01546">
    <property type="entry name" value="Peptidase_M20"/>
    <property type="match status" value="1"/>
</dbReference>
<feature type="active site" evidence="5">
    <location>
        <position position="93"/>
    </location>
</feature>
<reference evidence="7" key="3">
    <citation type="journal article" date="2021" name="bioRxiv">
        <title>Bilateral symmetry of linear streptomycete chromosomes.</title>
        <authorList>
            <person name="Algora-Gallardo L."/>
            <person name="Schniete J.K."/>
            <person name="Mark D.R."/>
            <person name="Hunter I.S."/>
            <person name="Herron P.R."/>
        </authorList>
    </citation>
    <scope>NUCLEOTIDE SEQUENCE</scope>
    <source>
        <strain evidence="7">ATCC 10970</strain>
    </source>
</reference>
<dbReference type="Gene3D" id="3.40.630.10">
    <property type="entry name" value="Zn peptidases"/>
    <property type="match status" value="1"/>
</dbReference>
<evidence type="ECO:0000259" key="6">
    <source>
        <dbReference type="Pfam" id="PF07687"/>
    </source>
</evidence>
<dbReference type="Gene3D" id="3.30.70.360">
    <property type="match status" value="1"/>
</dbReference>
<dbReference type="CDD" id="cd03885">
    <property type="entry name" value="M20_CPDG2"/>
    <property type="match status" value="1"/>
</dbReference>
<evidence type="ECO:0000313" key="7">
    <source>
        <dbReference type="EMBL" id="QST79051.1"/>
    </source>
</evidence>
<keyword evidence="3" id="KW-0378">Hydrolase</keyword>
<organism evidence="7 8">
    <name type="scientific">Streptomyces rimosus subsp. rimosus (strain ATCC 10970 / DSM 40260 / JCM 4667 / NRRL 2234)</name>
    <dbReference type="NCBI Taxonomy" id="1265868"/>
    <lineage>
        <taxon>Bacteria</taxon>
        <taxon>Bacillati</taxon>
        <taxon>Actinomycetota</taxon>
        <taxon>Actinomycetes</taxon>
        <taxon>Kitasatosporales</taxon>
        <taxon>Streptomycetaceae</taxon>
        <taxon>Streptomyces</taxon>
    </lineage>
</organism>
<dbReference type="AlphaFoldDB" id="A0A8A1UHD5"/>
<dbReference type="InterPro" id="IPR050072">
    <property type="entry name" value="Peptidase_M20A"/>
</dbReference>
<dbReference type="SUPFAM" id="SSF55031">
    <property type="entry name" value="Bacterial exopeptidase dimerisation domain"/>
    <property type="match status" value="1"/>
</dbReference>
<dbReference type="Pfam" id="PF07687">
    <property type="entry name" value="M20_dimer"/>
    <property type="match status" value="1"/>
</dbReference>
<dbReference type="InterPro" id="IPR002933">
    <property type="entry name" value="Peptidase_M20"/>
</dbReference>